<feature type="compositionally biased region" description="Low complexity" evidence="1">
    <location>
        <begin position="1"/>
        <end position="24"/>
    </location>
</feature>
<accession>A0A409VWB7</accession>
<feature type="region of interest" description="Disordered" evidence="1">
    <location>
        <begin position="310"/>
        <end position="356"/>
    </location>
</feature>
<reference evidence="2 3" key="1">
    <citation type="journal article" date="2018" name="Evol. Lett.">
        <title>Horizontal gene cluster transfer increased hallucinogenic mushroom diversity.</title>
        <authorList>
            <person name="Reynolds H.T."/>
            <person name="Vijayakumar V."/>
            <person name="Gluck-Thaler E."/>
            <person name="Korotkin H.B."/>
            <person name="Matheny P.B."/>
            <person name="Slot J.C."/>
        </authorList>
    </citation>
    <scope>NUCLEOTIDE SEQUENCE [LARGE SCALE GENOMIC DNA]</scope>
    <source>
        <strain evidence="2 3">2629</strain>
    </source>
</reference>
<dbReference type="InParanoid" id="A0A409VWB7"/>
<feature type="non-terminal residue" evidence="2">
    <location>
        <position position="1"/>
    </location>
</feature>
<feature type="region of interest" description="Disordered" evidence="1">
    <location>
        <begin position="1"/>
        <end position="140"/>
    </location>
</feature>
<dbReference type="AlphaFoldDB" id="A0A409VWB7"/>
<sequence>LIGDLSRPLSATLPPSPPASRSSSPVPPIKRKLDSVSDPDAVKRPRTNSTADHAYTRSNSSSSSSSSSSHQQQSHQPAPSIPQRQQPSIQPSQSVVARSEPCEDGEVREEPAVQVSQPRGSTVDVPIRRPRKGKPPQHHVHEEIHDRYHSAGRKLKYSGDARFWSTYPPTHREYRPLPDPPPPNSPYHKHGGLIARLELLDALVCFTYAIWNRDVTRRPCIETWKTLEAFLGWCRAKWQAEEGINEAEKAFLGLIWMFDSFIQSRKLYVLIHYQLQGEMEVQYQKMKGMIATAETEALSAVNTGLLNGKVAHPMLPSPNSTNSTPDNRDDSTPKESSGRTAVSAQQSTKPPHQIPTKLLPEHLQSNTATILPHVLSAISSVSLPMEPAMVQNIKDLTLIFNRAASSMTSAQTTLHLPLLRRCFPKTWARMMYTTLSPTEEYEPDIEDEEGELFWPDQGITGQGIGWLCLMGKAMIKEFGKAYGYKGLDGVVPKPNHGPSR</sequence>
<evidence type="ECO:0000313" key="3">
    <source>
        <dbReference type="Proteomes" id="UP000284842"/>
    </source>
</evidence>
<feature type="compositionally biased region" description="Basic residues" evidence="1">
    <location>
        <begin position="128"/>
        <end position="138"/>
    </location>
</feature>
<proteinExistence type="predicted"/>
<protein>
    <submittedName>
        <fullName evidence="2">Uncharacterized protein</fullName>
    </submittedName>
</protein>
<feature type="compositionally biased region" description="Polar residues" evidence="1">
    <location>
        <begin position="338"/>
        <end position="350"/>
    </location>
</feature>
<gene>
    <name evidence="2" type="ORF">CVT24_000051</name>
</gene>
<comment type="caution">
    <text evidence="2">The sequence shown here is derived from an EMBL/GenBank/DDBJ whole genome shotgun (WGS) entry which is preliminary data.</text>
</comment>
<dbReference type="Proteomes" id="UP000284842">
    <property type="component" value="Unassembled WGS sequence"/>
</dbReference>
<feature type="compositionally biased region" description="Low complexity" evidence="1">
    <location>
        <begin position="60"/>
        <end position="94"/>
    </location>
</feature>
<evidence type="ECO:0000256" key="1">
    <source>
        <dbReference type="SAM" id="MobiDB-lite"/>
    </source>
</evidence>
<dbReference type="EMBL" id="NHTK01005949">
    <property type="protein sequence ID" value="PPQ70562.1"/>
    <property type="molecule type" value="Genomic_DNA"/>
</dbReference>
<evidence type="ECO:0000313" key="2">
    <source>
        <dbReference type="EMBL" id="PPQ70562.1"/>
    </source>
</evidence>
<dbReference type="OrthoDB" id="3238644at2759"/>
<feature type="compositionally biased region" description="Basic and acidic residues" evidence="1">
    <location>
        <begin position="31"/>
        <end position="43"/>
    </location>
</feature>
<feature type="compositionally biased region" description="Polar residues" evidence="1">
    <location>
        <begin position="47"/>
        <end position="59"/>
    </location>
</feature>
<keyword evidence="3" id="KW-1185">Reference proteome</keyword>
<organism evidence="2 3">
    <name type="scientific">Panaeolus cyanescens</name>
    <dbReference type="NCBI Taxonomy" id="181874"/>
    <lineage>
        <taxon>Eukaryota</taxon>
        <taxon>Fungi</taxon>
        <taxon>Dikarya</taxon>
        <taxon>Basidiomycota</taxon>
        <taxon>Agaricomycotina</taxon>
        <taxon>Agaricomycetes</taxon>
        <taxon>Agaricomycetidae</taxon>
        <taxon>Agaricales</taxon>
        <taxon>Agaricineae</taxon>
        <taxon>Galeropsidaceae</taxon>
        <taxon>Panaeolus</taxon>
    </lineage>
</organism>
<name>A0A409VWB7_9AGAR</name>
<feature type="compositionally biased region" description="Basic and acidic residues" evidence="1">
    <location>
        <begin position="326"/>
        <end position="337"/>
    </location>
</feature>